<dbReference type="InterPro" id="IPR002083">
    <property type="entry name" value="MATH/TRAF_dom"/>
</dbReference>
<dbReference type="Pfam" id="PF24570">
    <property type="entry name" value="BACK_BPM_SPOP"/>
    <property type="match status" value="2"/>
</dbReference>
<comment type="pathway">
    <text evidence="1">Protein modification; protein ubiquitination.</text>
</comment>
<accession>A0ABC9BT86</accession>
<evidence type="ECO:0000256" key="1">
    <source>
        <dbReference type="ARBA" id="ARBA00004906"/>
    </source>
</evidence>
<dbReference type="InterPro" id="IPR056423">
    <property type="entry name" value="BACK_BPM_SPOP"/>
</dbReference>
<name>A0ABC9BT86_9POAL</name>
<dbReference type="PROSITE" id="PS50097">
    <property type="entry name" value="BTB"/>
    <property type="match status" value="1"/>
</dbReference>
<proteinExistence type="inferred from homology"/>
<reference evidence="5" key="1">
    <citation type="submission" date="2024-06" db="EMBL/GenBank/DDBJ databases">
        <authorList>
            <person name="Ryan C."/>
        </authorList>
    </citation>
    <scope>NUCLEOTIDE SEQUENCE [LARGE SCALE GENOMIC DNA]</scope>
</reference>
<gene>
    <name evidence="4" type="ORF">URODEC1_LOCUS67292</name>
</gene>
<feature type="domain" description="BTB" evidence="3">
    <location>
        <begin position="162"/>
        <end position="229"/>
    </location>
</feature>
<organism evidence="4 5">
    <name type="scientific">Urochloa decumbens</name>
    <dbReference type="NCBI Taxonomy" id="240449"/>
    <lineage>
        <taxon>Eukaryota</taxon>
        <taxon>Viridiplantae</taxon>
        <taxon>Streptophyta</taxon>
        <taxon>Embryophyta</taxon>
        <taxon>Tracheophyta</taxon>
        <taxon>Spermatophyta</taxon>
        <taxon>Magnoliopsida</taxon>
        <taxon>Liliopsida</taxon>
        <taxon>Poales</taxon>
        <taxon>Poaceae</taxon>
        <taxon>PACMAD clade</taxon>
        <taxon>Panicoideae</taxon>
        <taxon>Panicodae</taxon>
        <taxon>Paniceae</taxon>
        <taxon>Melinidinae</taxon>
        <taxon>Urochloa</taxon>
    </lineage>
</organism>
<dbReference type="InterPro" id="IPR011333">
    <property type="entry name" value="SKP1/BTB/POZ_sf"/>
</dbReference>
<dbReference type="PANTHER" id="PTHR26379:SF187">
    <property type="entry name" value="OS07G0655300 PROTEIN"/>
    <property type="match status" value="1"/>
</dbReference>
<dbReference type="EMBL" id="OZ075137">
    <property type="protein sequence ID" value="CAL5005160.1"/>
    <property type="molecule type" value="Genomic_DNA"/>
</dbReference>
<dbReference type="Gene3D" id="2.60.210.10">
    <property type="entry name" value="Apoptosis, Tumor Necrosis Factor Receptor Associated Protein 2, Chain A"/>
    <property type="match status" value="1"/>
</dbReference>
<dbReference type="CDD" id="cd00121">
    <property type="entry name" value="MATH"/>
    <property type="match status" value="1"/>
</dbReference>
<dbReference type="SMART" id="SM00225">
    <property type="entry name" value="BTB"/>
    <property type="match status" value="1"/>
</dbReference>
<dbReference type="Pfam" id="PF00651">
    <property type="entry name" value="BTB"/>
    <property type="match status" value="1"/>
</dbReference>
<dbReference type="InterPro" id="IPR000210">
    <property type="entry name" value="BTB/POZ_dom"/>
</dbReference>
<dbReference type="InterPro" id="IPR045005">
    <property type="entry name" value="BPM1-6"/>
</dbReference>
<dbReference type="InterPro" id="IPR008974">
    <property type="entry name" value="TRAF-like"/>
</dbReference>
<comment type="similarity">
    <text evidence="2">Belongs to the Tdpoz family.</text>
</comment>
<dbReference type="Pfam" id="PF22486">
    <property type="entry name" value="MATH_2"/>
    <property type="match status" value="1"/>
</dbReference>
<dbReference type="Proteomes" id="UP001497457">
    <property type="component" value="Chromosome 27b"/>
</dbReference>
<evidence type="ECO:0000313" key="5">
    <source>
        <dbReference type="Proteomes" id="UP001497457"/>
    </source>
</evidence>
<protein>
    <recommendedName>
        <fullName evidence="3">BTB domain-containing protein</fullName>
    </recommendedName>
</protein>
<sequence>MLDSRFVEFKLDYTKTKNLPIGSVLRSGDIAAGGHLWRFNCYPRGRKIEDNGEHLSVFLELVSGHSKNVRAIFDAFAVNRDGAPSWWCDSMRRADVYPARGAAHGRDRFVARSFLESLYTEADGWVTVTCGVIVVLDVAPPPSDIGAHLGRLLDSGDDDGSSDFSFVVGGETFPAHRLVLAARSPVFKAQLRGSMADATMDSITVHDIEAETFRIMLRFVYTDALPEDEEIGYDSLVDTMRRLLAAADRFALDRLKVLCDLKLRNTLSADTVAATLACAETYSCVELKNRCMAFLADAKNLEAAILTEGFTELVRRHPSFIATFAPMLQVMYPDAFRAGDDDDEEIGDDSPTVIFERLLATADHHGLEWLKLVCAQILWDNVTVDTVATTLARAEMYACPELKRKCIGFFAAKKNFKKAVLTRGFVQLGQRFPSVIDELRERVVGLRISLLTAILYCL</sequence>
<evidence type="ECO:0000313" key="4">
    <source>
        <dbReference type="EMBL" id="CAL5005160.1"/>
    </source>
</evidence>
<evidence type="ECO:0000256" key="2">
    <source>
        <dbReference type="ARBA" id="ARBA00010846"/>
    </source>
</evidence>
<dbReference type="SUPFAM" id="SSF54695">
    <property type="entry name" value="POZ domain"/>
    <property type="match status" value="1"/>
</dbReference>
<reference evidence="4 5" key="2">
    <citation type="submission" date="2024-10" db="EMBL/GenBank/DDBJ databases">
        <authorList>
            <person name="Ryan C."/>
        </authorList>
    </citation>
    <scope>NUCLEOTIDE SEQUENCE [LARGE SCALE GENOMIC DNA]</scope>
</reference>
<dbReference type="PANTHER" id="PTHR26379">
    <property type="entry name" value="BTB/POZ AND MATH DOMAIN-CONTAINING PROTEIN 1"/>
    <property type="match status" value="1"/>
</dbReference>
<dbReference type="Gene3D" id="1.25.40.420">
    <property type="match status" value="2"/>
</dbReference>
<dbReference type="AlphaFoldDB" id="A0ABC9BT86"/>
<dbReference type="Gene3D" id="3.30.710.10">
    <property type="entry name" value="Potassium Channel Kv1.1, Chain A"/>
    <property type="match status" value="1"/>
</dbReference>
<dbReference type="SUPFAM" id="SSF49599">
    <property type="entry name" value="TRAF domain-like"/>
    <property type="match status" value="1"/>
</dbReference>
<keyword evidence="5" id="KW-1185">Reference proteome</keyword>
<evidence type="ECO:0000259" key="3">
    <source>
        <dbReference type="PROSITE" id="PS50097"/>
    </source>
</evidence>